<evidence type="ECO:0000313" key="11">
    <source>
        <dbReference type="Proteomes" id="UP001221142"/>
    </source>
</evidence>
<dbReference type="InterPro" id="IPR011044">
    <property type="entry name" value="Quino_amine_DH_bsu"/>
</dbReference>
<dbReference type="AlphaFoldDB" id="A0AAD7CBB8"/>
<dbReference type="InterPro" id="IPR015943">
    <property type="entry name" value="WD40/YVTN_repeat-like_dom_sf"/>
</dbReference>
<organism evidence="10 11">
    <name type="scientific">Roridomyces roridus</name>
    <dbReference type="NCBI Taxonomy" id="1738132"/>
    <lineage>
        <taxon>Eukaryota</taxon>
        <taxon>Fungi</taxon>
        <taxon>Dikarya</taxon>
        <taxon>Basidiomycota</taxon>
        <taxon>Agaricomycotina</taxon>
        <taxon>Agaricomycetes</taxon>
        <taxon>Agaricomycetidae</taxon>
        <taxon>Agaricales</taxon>
        <taxon>Marasmiineae</taxon>
        <taxon>Mycenaceae</taxon>
        <taxon>Roridomyces</taxon>
    </lineage>
</organism>
<keyword evidence="3" id="KW-0747">Spliceosome</keyword>
<dbReference type="InterPro" id="IPR018846">
    <property type="entry name" value="Beta-prop_RSE1/DDB1/CPSF1_1st"/>
</dbReference>
<dbReference type="SUPFAM" id="SSF50969">
    <property type="entry name" value="YVTN repeat-like/Quinoprotein amine dehydrogenase"/>
    <property type="match status" value="2"/>
</dbReference>
<evidence type="ECO:0000259" key="7">
    <source>
        <dbReference type="Pfam" id="PF03178"/>
    </source>
</evidence>
<comment type="subcellular location">
    <subcellularLocation>
        <location evidence="1">Nucleus</location>
    </subcellularLocation>
</comment>
<name>A0AAD7CBB8_9AGAR</name>
<dbReference type="SUPFAM" id="SSF50978">
    <property type="entry name" value="WD40 repeat-like"/>
    <property type="match status" value="1"/>
</dbReference>
<dbReference type="Pfam" id="PF23726">
    <property type="entry name" value="Beta-prop_RSE1_2nd"/>
    <property type="match status" value="1"/>
</dbReference>
<dbReference type="GO" id="GO:0005681">
    <property type="term" value="C:spliceosomal complex"/>
    <property type="evidence" value="ECO:0007669"/>
    <property type="project" value="UniProtKB-KW"/>
</dbReference>
<proteinExistence type="inferred from homology"/>
<comment type="caution">
    <text evidence="10">The sequence shown here is derived from an EMBL/GenBank/DDBJ whole genome shotgun (WGS) entry which is preliminary data.</text>
</comment>
<dbReference type="FunFam" id="2.130.10.10:FF:001143">
    <property type="entry name" value="Pre-mRNA-splicing factor rse-1, putative"/>
    <property type="match status" value="1"/>
</dbReference>
<accession>A0AAD7CBB8</accession>
<sequence>MHLYHLTLQRPTAAIQAIVGNFSGLRQQEIIVAHNASLELFRVDAQSGKLSSVVTADVFGSIRCLEPFKLVGSNKDYIIVGSDSGRIVILEFSESSNKFTKVHQETYGKTGVRRTVPGAFLATDPRGRSVMIAAQEKSKLVYILNRDAASNLTISSPLEAHRTACIIHHIVGVDVGFENPMFAALEVDYAESDQDPTAEAAQKMLTYYELDLGLNHVVRKWSEPTDSRANLLVQVPGGHTSAGVVEGPSSVLVCCENHVIYHKIGAIPHRVPIPRRHGVSERQGLLIVTAVMHKMKGAFFFLLQSEVGDLYKVTLDLFDEQVHSMSIKYFDTVPVARSLCILKSGFLFVASEFGNQCLYQFQTLGDDDNEIQYSSSSYPEFGMSPLPHVYFHPRPLQNLVLADEIISFNPIIDAQVSGTESPQIFAACGRGSRSSFRTLRHGVRVEEVVSCDVQSTPNGVWAIKRAENDPKDVYIVLSFGNGTLVFSIGEALVEVQDAGFLLSAPSLAIQQLGSDSLVQVHPSGVRHILFGGKVQEWTPPSGLTITSAVANQRQIVVALSSAEIVYFELDLDGQLNEYQERKAMGSAVLALGLGAVEDGRQRYSYLSVGCQDQTVRIFSLDPENTLESLSLQALASPPASICMINHLVYIGLQNGVLLQTVLDTSTGQFVDTSSRFLGTRPVRLSRIRIQGMSGIIALSSRSWIAHIGNSRMTPLLHENIDHGCSFTHDLCPDGFIGTTGSILRIFRTPKLDDKLDQTSTSLCHTPRQMVRHPNNGYFYIVEGDTNRAATDSFPGSWVSSVHILDPIKRETVACVPLDSNEAAFSIAIVPFSAREGQLILVVGTATDVILNPRSYTSGFLRTYLFKENGEIELHHKTAVDDIPLALGAFQGRLVAGVGRALRLYDIGKQKLLLKAENKSFASTIMTLHTQGSRIVVGDMQHSLNFIAFKEHENRLLLVADDTQSRWTTCSTMLDYNTAIAGDRFGNVFVNRLSPDVSAAVDSDPTGDGILREKPLLNGAPHKTSTLAHFYLGDLPTSIQKASLVTGAREVIIYTGLHGTIGMFVPLVSTDDIDFLVALEQRICSEQGSLVGRNHLSWRGYYVPVKGVVDGDLCESFQQLSNDWQRVVAAELDRSVGEVAKKLEQIRVMASGF</sequence>
<dbReference type="Proteomes" id="UP001221142">
    <property type="component" value="Unassembled WGS sequence"/>
</dbReference>
<dbReference type="InterPro" id="IPR004871">
    <property type="entry name" value="RSE1/DDB1/CPSF1_C"/>
</dbReference>
<reference evidence="10" key="1">
    <citation type="submission" date="2023-03" db="EMBL/GenBank/DDBJ databases">
        <title>Massive genome expansion in bonnet fungi (Mycena s.s.) driven by repeated elements and novel gene families across ecological guilds.</title>
        <authorList>
            <consortium name="Lawrence Berkeley National Laboratory"/>
            <person name="Harder C.B."/>
            <person name="Miyauchi S."/>
            <person name="Viragh M."/>
            <person name="Kuo A."/>
            <person name="Thoen E."/>
            <person name="Andreopoulos B."/>
            <person name="Lu D."/>
            <person name="Skrede I."/>
            <person name="Drula E."/>
            <person name="Henrissat B."/>
            <person name="Morin E."/>
            <person name="Kohler A."/>
            <person name="Barry K."/>
            <person name="LaButti K."/>
            <person name="Morin E."/>
            <person name="Salamov A."/>
            <person name="Lipzen A."/>
            <person name="Mereny Z."/>
            <person name="Hegedus B."/>
            <person name="Baldrian P."/>
            <person name="Stursova M."/>
            <person name="Weitz H."/>
            <person name="Taylor A."/>
            <person name="Grigoriev I.V."/>
            <person name="Nagy L.G."/>
            <person name="Martin F."/>
            <person name="Kauserud H."/>
        </authorList>
    </citation>
    <scope>NUCLEOTIDE SEQUENCE</scope>
    <source>
        <strain evidence="10">9284</strain>
    </source>
</reference>
<dbReference type="Pfam" id="PF10433">
    <property type="entry name" value="Beta-prop_RSE1_1st"/>
    <property type="match status" value="1"/>
</dbReference>
<keyword evidence="2" id="KW-0507">mRNA processing</keyword>
<feature type="domain" description="RSE1/DDB1/CPSF1 first beta-propeller" evidence="8">
    <location>
        <begin position="16"/>
        <end position="377"/>
    </location>
</feature>
<dbReference type="GO" id="GO:0006397">
    <property type="term" value="P:mRNA processing"/>
    <property type="evidence" value="ECO:0007669"/>
    <property type="project" value="UniProtKB-KW"/>
</dbReference>
<dbReference type="InterPro" id="IPR036322">
    <property type="entry name" value="WD40_repeat_dom_sf"/>
</dbReference>
<evidence type="ECO:0000256" key="3">
    <source>
        <dbReference type="ARBA" id="ARBA00022728"/>
    </source>
</evidence>
<evidence type="ECO:0000256" key="6">
    <source>
        <dbReference type="ARBA" id="ARBA00038266"/>
    </source>
</evidence>
<dbReference type="InterPro" id="IPR058543">
    <property type="entry name" value="Beta-prop_RSE1/DDB1/CPSF1_2nd"/>
</dbReference>
<evidence type="ECO:0000256" key="4">
    <source>
        <dbReference type="ARBA" id="ARBA00023187"/>
    </source>
</evidence>
<evidence type="ECO:0000256" key="5">
    <source>
        <dbReference type="ARBA" id="ARBA00023242"/>
    </source>
</evidence>
<feature type="domain" description="RSE1/DDB1/CPSF1 C-terminal" evidence="7">
    <location>
        <begin position="799"/>
        <end position="1117"/>
    </location>
</feature>
<dbReference type="Pfam" id="PF03178">
    <property type="entry name" value="CPSF_A"/>
    <property type="match status" value="1"/>
</dbReference>
<evidence type="ECO:0000256" key="1">
    <source>
        <dbReference type="ARBA" id="ARBA00004123"/>
    </source>
</evidence>
<protein>
    <submittedName>
        <fullName evidence="10">CPSF A subunit region-domain-containing protein</fullName>
    </submittedName>
</protein>
<comment type="similarity">
    <text evidence="6">Belongs to the RSE1 family.</text>
</comment>
<dbReference type="PANTHER" id="PTHR10644">
    <property type="entry name" value="DNA REPAIR/RNA PROCESSING CPSF FAMILY"/>
    <property type="match status" value="1"/>
</dbReference>
<dbReference type="GO" id="GO:0003676">
    <property type="term" value="F:nucleic acid binding"/>
    <property type="evidence" value="ECO:0007669"/>
    <property type="project" value="InterPro"/>
</dbReference>
<evidence type="ECO:0000259" key="9">
    <source>
        <dbReference type="Pfam" id="PF23726"/>
    </source>
</evidence>
<feature type="domain" description="RSE1/DDB1/CPSF1 second beta-propeller" evidence="9">
    <location>
        <begin position="446"/>
        <end position="747"/>
    </location>
</feature>
<evidence type="ECO:0000256" key="2">
    <source>
        <dbReference type="ARBA" id="ARBA00022664"/>
    </source>
</evidence>
<dbReference type="EMBL" id="JARKIF010000003">
    <property type="protein sequence ID" value="KAJ7644170.1"/>
    <property type="molecule type" value="Genomic_DNA"/>
</dbReference>
<evidence type="ECO:0000313" key="10">
    <source>
        <dbReference type="EMBL" id="KAJ7644170.1"/>
    </source>
</evidence>
<dbReference type="FunFam" id="2.130.10.10:FF:000031">
    <property type="entry name" value="Splicing factor 3b subunit 3"/>
    <property type="match status" value="1"/>
</dbReference>
<evidence type="ECO:0000259" key="8">
    <source>
        <dbReference type="Pfam" id="PF10433"/>
    </source>
</evidence>
<dbReference type="GO" id="GO:0008380">
    <property type="term" value="P:RNA splicing"/>
    <property type="evidence" value="ECO:0007669"/>
    <property type="project" value="UniProtKB-KW"/>
</dbReference>
<keyword evidence="4" id="KW-0508">mRNA splicing</keyword>
<keyword evidence="11" id="KW-1185">Reference proteome</keyword>
<dbReference type="Gene3D" id="2.130.10.10">
    <property type="entry name" value="YVTN repeat-like/Quinoprotein amine dehydrogenase"/>
    <property type="match status" value="3"/>
</dbReference>
<dbReference type="InterPro" id="IPR050358">
    <property type="entry name" value="RSE1/DDB1/CFT1"/>
</dbReference>
<gene>
    <name evidence="10" type="ORF">FB45DRAFT_897133</name>
</gene>
<keyword evidence="5" id="KW-0539">Nucleus</keyword>